<dbReference type="Proteomes" id="UP000284706">
    <property type="component" value="Unassembled WGS sequence"/>
</dbReference>
<feature type="compositionally biased region" description="Basic and acidic residues" evidence="1">
    <location>
        <begin position="47"/>
        <end position="59"/>
    </location>
</feature>
<organism evidence="2 3">
    <name type="scientific">Gymnopilus dilepis</name>
    <dbReference type="NCBI Taxonomy" id="231916"/>
    <lineage>
        <taxon>Eukaryota</taxon>
        <taxon>Fungi</taxon>
        <taxon>Dikarya</taxon>
        <taxon>Basidiomycota</taxon>
        <taxon>Agaricomycotina</taxon>
        <taxon>Agaricomycetes</taxon>
        <taxon>Agaricomycetidae</taxon>
        <taxon>Agaricales</taxon>
        <taxon>Agaricineae</taxon>
        <taxon>Hymenogastraceae</taxon>
        <taxon>Gymnopilus</taxon>
    </lineage>
</organism>
<keyword evidence="3" id="KW-1185">Reference proteome</keyword>
<feature type="compositionally biased region" description="Polar residues" evidence="1">
    <location>
        <begin position="114"/>
        <end position="123"/>
    </location>
</feature>
<feature type="region of interest" description="Disordered" evidence="1">
    <location>
        <begin position="602"/>
        <end position="637"/>
    </location>
</feature>
<gene>
    <name evidence="2" type="ORF">CVT26_002918</name>
</gene>
<feature type="region of interest" description="Disordered" evidence="1">
    <location>
        <begin position="652"/>
        <end position="672"/>
    </location>
</feature>
<sequence>MAHQGVSDAAAISPYPFVVRQERAGPSSSETDERGPHPKGKKARARARAERNRQDEEPRFNIGPPRNTRHPANRTGRRGFLNRLPGAWYPEDSNVPDYPPPSFQEAITTPPISVCSSTTSLVPQPTLPLAIPEDIPERPRAPPEPELAPVPFQEHNSNGMATSDDATDSDESMFIIDPHSVPVASSDIPKPPGKTKSDWRKLRSADFLHKSSRVSPTKSDDEHPKINRVRTINASSVLQIIDPDVSDTHLTPPSPISSPKRKLMSLSPLKTMFPRSASHEDRETLSALPSPSSSPYPTSRSVFFRSSTSLATASFLRLPLLSTAGSKSEPLSRKLFKGKEKAKDRESIDTWEVLSEEAYEGVDSEGHPTFEQSPSLISAVESLKSRESSSPPRVRISTSTNHGATAFPTQLGEQSDDPQEREFPISSRAAQDTASRERKGMSTLFIDRPLNRGRTPVSAPLEDVDGTINTNVGPMSSVSSLSMLPPGPPLTTVRVRAKSPSPQPPPQAVRHPKQVIHLSPLRVDATVNAMDDQHSTGPDMYQKALDTPLPLTPVYQNHFEAGGSENPTGLADRQIPDLDSNSARVVSPAKLTLSVNPSTTTLLGPASVKEPLSPTPMSPTRHHYVGRPLPRPPAPASTSRVAIIDSIYASSESSGYSQGTPEASNPCPEGLLIDLEDTSFDSINPPSRTSTPLADEGVFYSMTTSSSSAADLLQLVDPPPPPTSMQGLTPRPHLTPPGLLHHSNSAQRNDSLEVTDLDVLVSRLADREANDGSDYEVSVGRKEWKELGLSKPPDASLAVGGNWTRQTLIPRPVVPSRHLPESQPQRQYTAHWAH</sequence>
<name>A0A409W2F4_9AGAR</name>
<dbReference type="AlphaFoldDB" id="A0A409W2F4"/>
<evidence type="ECO:0000313" key="2">
    <source>
        <dbReference type="EMBL" id="PPQ72701.1"/>
    </source>
</evidence>
<feature type="compositionally biased region" description="Basic residues" evidence="1">
    <location>
        <begin position="67"/>
        <end position="77"/>
    </location>
</feature>
<feature type="compositionally biased region" description="Low complexity" evidence="1">
    <location>
        <begin position="286"/>
        <end position="299"/>
    </location>
</feature>
<dbReference type="EMBL" id="NHYE01005444">
    <property type="protein sequence ID" value="PPQ72701.1"/>
    <property type="molecule type" value="Genomic_DNA"/>
</dbReference>
<dbReference type="OrthoDB" id="8062037at2759"/>
<feature type="region of interest" description="Disordered" evidence="1">
    <location>
        <begin position="1"/>
        <end position="85"/>
    </location>
</feature>
<reference evidence="2 3" key="1">
    <citation type="journal article" date="2018" name="Evol. Lett.">
        <title>Horizontal gene cluster transfer increased hallucinogenic mushroom diversity.</title>
        <authorList>
            <person name="Reynolds H.T."/>
            <person name="Vijayakumar V."/>
            <person name="Gluck-Thaler E."/>
            <person name="Korotkin H.B."/>
            <person name="Matheny P.B."/>
            <person name="Slot J.C."/>
        </authorList>
    </citation>
    <scope>NUCLEOTIDE SEQUENCE [LARGE SCALE GENOMIC DNA]</scope>
    <source>
        <strain evidence="2 3">SRW20</strain>
    </source>
</reference>
<accession>A0A409W2F4</accession>
<evidence type="ECO:0000256" key="1">
    <source>
        <dbReference type="SAM" id="MobiDB-lite"/>
    </source>
</evidence>
<feature type="region of interest" description="Disordered" evidence="1">
    <location>
        <begin position="712"/>
        <end position="751"/>
    </location>
</feature>
<feature type="region of interest" description="Disordered" evidence="1">
    <location>
        <begin position="380"/>
        <end position="512"/>
    </location>
</feature>
<feature type="region of interest" description="Disordered" evidence="1">
    <location>
        <begin position="327"/>
        <end position="347"/>
    </location>
</feature>
<feature type="region of interest" description="Disordered" evidence="1">
    <location>
        <begin position="814"/>
        <end position="834"/>
    </location>
</feature>
<proteinExistence type="predicted"/>
<comment type="caution">
    <text evidence="2">The sequence shown here is derived from an EMBL/GenBank/DDBJ whole genome shotgun (WGS) entry which is preliminary data.</text>
</comment>
<feature type="compositionally biased region" description="Low complexity" evidence="1">
    <location>
        <begin position="472"/>
        <end position="484"/>
    </location>
</feature>
<feature type="compositionally biased region" description="Basic and acidic residues" evidence="1">
    <location>
        <begin position="337"/>
        <end position="347"/>
    </location>
</feature>
<protein>
    <submittedName>
        <fullName evidence="2">Uncharacterized protein</fullName>
    </submittedName>
</protein>
<dbReference type="STRING" id="231916.A0A409W2F4"/>
<feature type="region of interest" description="Disordered" evidence="1">
    <location>
        <begin position="114"/>
        <end position="228"/>
    </location>
</feature>
<evidence type="ECO:0000313" key="3">
    <source>
        <dbReference type="Proteomes" id="UP000284706"/>
    </source>
</evidence>
<dbReference type="InParanoid" id="A0A409W2F4"/>
<feature type="compositionally biased region" description="Polar residues" evidence="1">
    <location>
        <begin position="388"/>
        <end position="413"/>
    </location>
</feature>
<feature type="compositionally biased region" description="Basic and acidic residues" evidence="1">
    <location>
        <begin position="195"/>
        <end position="209"/>
    </location>
</feature>
<feature type="region of interest" description="Disordered" evidence="1">
    <location>
        <begin position="243"/>
        <end position="299"/>
    </location>
</feature>
<feature type="compositionally biased region" description="Basic residues" evidence="1">
    <location>
        <begin position="37"/>
        <end position="46"/>
    </location>
</feature>